<dbReference type="FunFam" id="1.10.10.60:FF:000141">
    <property type="entry name" value="TetR family transcriptional regulator"/>
    <property type="match status" value="1"/>
</dbReference>
<dbReference type="Pfam" id="PF21935">
    <property type="entry name" value="TetR_C_45"/>
    <property type="match status" value="1"/>
</dbReference>
<dbReference type="Gene3D" id="1.10.357.10">
    <property type="entry name" value="Tetracycline Repressor, domain 2"/>
    <property type="match status" value="1"/>
</dbReference>
<evidence type="ECO:0000256" key="4">
    <source>
        <dbReference type="PROSITE-ProRule" id="PRU00335"/>
    </source>
</evidence>
<accession>A0A5D0NME4</accession>
<evidence type="ECO:0000313" key="7">
    <source>
        <dbReference type="Proteomes" id="UP000323380"/>
    </source>
</evidence>
<dbReference type="Pfam" id="PF00440">
    <property type="entry name" value="TetR_N"/>
    <property type="match status" value="1"/>
</dbReference>
<dbReference type="InterPro" id="IPR036271">
    <property type="entry name" value="Tet_transcr_reg_TetR-rel_C_sf"/>
</dbReference>
<sequence length="223" mass="24798">MQERASRTRLQILRAAAELFEAKGYAGARLDEIVARPKMSKGALYFHFSSKEALATAILDEYRELWPSLINRLRPEFPRAMPLLFALSAELAGRFRADAIVRAGIRLTIERSLISPSVRSLFQHWADEVGELLREARAQGDLAPDVEVEAVAGFLVAAFTGCQQVSAAMGDRDEPRRCVRTMWVSLLPGLVEPGRLPEMRRLLAEVTDDGAAPEVMALYTTRS</sequence>
<evidence type="ECO:0000313" key="6">
    <source>
        <dbReference type="EMBL" id="TYB45666.1"/>
    </source>
</evidence>
<evidence type="ECO:0000256" key="2">
    <source>
        <dbReference type="ARBA" id="ARBA00023125"/>
    </source>
</evidence>
<dbReference type="GO" id="GO:0045892">
    <property type="term" value="P:negative regulation of DNA-templated transcription"/>
    <property type="evidence" value="ECO:0007669"/>
    <property type="project" value="UniProtKB-ARBA"/>
</dbReference>
<dbReference type="SUPFAM" id="SSF46689">
    <property type="entry name" value="Homeodomain-like"/>
    <property type="match status" value="1"/>
</dbReference>
<reference evidence="6 7" key="1">
    <citation type="submission" date="2019-08" db="EMBL/GenBank/DDBJ databases">
        <title>Actinomadura sp. nov. CYP1-5 isolated from mountain soil.</title>
        <authorList>
            <person name="Songsumanus A."/>
            <person name="Kuncharoen N."/>
            <person name="Kudo T."/>
            <person name="Yuki M."/>
            <person name="Igarashi Y."/>
            <person name="Tanasupawat S."/>
        </authorList>
    </citation>
    <scope>NUCLEOTIDE SEQUENCE [LARGE SCALE GENOMIC DNA]</scope>
    <source>
        <strain evidence="6 7">JCM 14158</strain>
    </source>
</reference>
<dbReference type="STRING" id="1220554.GCA_001552135_07189"/>
<dbReference type="PANTHER" id="PTHR47506">
    <property type="entry name" value="TRANSCRIPTIONAL REGULATORY PROTEIN"/>
    <property type="match status" value="1"/>
</dbReference>
<keyword evidence="3" id="KW-0804">Transcription</keyword>
<dbReference type="SUPFAM" id="SSF48498">
    <property type="entry name" value="Tetracyclin repressor-like, C-terminal domain"/>
    <property type="match status" value="1"/>
</dbReference>
<dbReference type="PROSITE" id="PS50977">
    <property type="entry name" value="HTH_TETR_2"/>
    <property type="match status" value="1"/>
</dbReference>
<evidence type="ECO:0000256" key="3">
    <source>
        <dbReference type="ARBA" id="ARBA00023163"/>
    </source>
</evidence>
<dbReference type="RefSeq" id="WP_067902576.1">
    <property type="nucleotide sequence ID" value="NZ_VSFG01000003.1"/>
</dbReference>
<dbReference type="PRINTS" id="PR00455">
    <property type="entry name" value="HTHTETR"/>
</dbReference>
<dbReference type="Proteomes" id="UP000323380">
    <property type="component" value="Unassembled WGS sequence"/>
</dbReference>
<evidence type="ECO:0000259" key="5">
    <source>
        <dbReference type="PROSITE" id="PS50977"/>
    </source>
</evidence>
<dbReference type="GO" id="GO:0003677">
    <property type="term" value="F:DNA binding"/>
    <property type="evidence" value="ECO:0007669"/>
    <property type="project" value="UniProtKB-UniRule"/>
</dbReference>
<dbReference type="AlphaFoldDB" id="A0A5D0NME4"/>
<keyword evidence="2 4" id="KW-0238">DNA-binding</keyword>
<proteinExistence type="predicted"/>
<dbReference type="EMBL" id="VSFG01000003">
    <property type="protein sequence ID" value="TYB45666.1"/>
    <property type="molecule type" value="Genomic_DNA"/>
</dbReference>
<dbReference type="NCBIfam" id="NF041196">
    <property type="entry name" value="ScbR_bind_reg"/>
    <property type="match status" value="1"/>
</dbReference>
<feature type="DNA-binding region" description="H-T-H motif" evidence="4">
    <location>
        <begin position="29"/>
        <end position="48"/>
    </location>
</feature>
<gene>
    <name evidence="6" type="ORF">FXF69_19830</name>
</gene>
<dbReference type="InterPro" id="IPR047923">
    <property type="entry name" value="ArpA-like"/>
</dbReference>
<evidence type="ECO:0000256" key="1">
    <source>
        <dbReference type="ARBA" id="ARBA00023015"/>
    </source>
</evidence>
<dbReference type="InterPro" id="IPR009057">
    <property type="entry name" value="Homeodomain-like_sf"/>
</dbReference>
<keyword evidence="7" id="KW-1185">Reference proteome</keyword>
<organism evidence="6 7">
    <name type="scientific">Actinomadura chibensis</name>
    <dbReference type="NCBI Taxonomy" id="392828"/>
    <lineage>
        <taxon>Bacteria</taxon>
        <taxon>Bacillati</taxon>
        <taxon>Actinomycetota</taxon>
        <taxon>Actinomycetes</taxon>
        <taxon>Streptosporangiales</taxon>
        <taxon>Thermomonosporaceae</taxon>
        <taxon>Actinomadura</taxon>
    </lineage>
</organism>
<protein>
    <submittedName>
        <fullName evidence="6">TetR/AcrR family transcriptional regulator</fullName>
    </submittedName>
</protein>
<keyword evidence="1" id="KW-0805">Transcription regulation</keyword>
<name>A0A5D0NME4_9ACTN</name>
<comment type="caution">
    <text evidence="6">The sequence shown here is derived from an EMBL/GenBank/DDBJ whole genome shotgun (WGS) entry which is preliminary data.</text>
</comment>
<dbReference type="InterPro" id="IPR001647">
    <property type="entry name" value="HTH_TetR"/>
</dbReference>
<feature type="domain" description="HTH tetR-type" evidence="5">
    <location>
        <begin position="6"/>
        <end position="66"/>
    </location>
</feature>
<dbReference type="PANTHER" id="PTHR47506:SF6">
    <property type="entry name" value="HTH-TYPE TRANSCRIPTIONAL REPRESSOR NEMR"/>
    <property type="match status" value="1"/>
</dbReference>
<dbReference type="InterPro" id="IPR054126">
    <property type="entry name" value="CprB_TetR_C"/>
</dbReference>